<dbReference type="InterPro" id="IPR003362">
    <property type="entry name" value="Bact_transf"/>
</dbReference>
<protein>
    <submittedName>
        <fullName evidence="4">Sugar transferase</fullName>
    </submittedName>
</protein>
<feature type="transmembrane region" description="Helical" evidence="2">
    <location>
        <begin position="12"/>
        <end position="37"/>
    </location>
</feature>
<sequence length="212" mass="24672">MKKNQLILKRFFDFLFSILGLVITFPFILIFYLIVFFTSQQNGLYKSTRIGQHGHPFTMWKLRTMRPHPTLNTTVTSSRDIRITPFGRLLRRTKLDELPQLWNVLKGDMSLVGPRPDVPGFADQLQGDDRKILSVRPGITGLATLAFRDEEVVLANQTDPERYNREVIWPEKVRLNRYYLEHYSLSLDFNILFKTVFGGTISVTKKSYPTKT</sequence>
<name>A0A2U0I3R4_9FLAO</name>
<evidence type="ECO:0000313" key="4">
    <source>
        <dbReference type="EMBL" id="PVW15752.1"/>
    </source>
</evidence>
<dbReference type="AlphaFoldDB" id="A0A2U0I3R4"/>
<keyword evidence="2" id="KW-0812">Transmembrane</keyword>
<dbReference type="PANTHER" id="PTHR30576">
    <property type="entry name" value="COLANIC BIOSYNTHESIS UDP-GLUCOSE LIPID CARRIER TRANSFERASE"/>
    <property type="match status" value="1"/>
</dbReference>
<dbReference type="Pfam" id="PF02397">
    <property type="entry name" value="Bac_transf"/>
    <property type="match status" value="1"/>
</dbReference>
<evidence type="ECO:0000256" key="2">
    <source>
        <dbReference type="SAM" id="Phobius"/>
    </source>
</evidence>
<dbReference type="Proteomes" id="UP000245962">
    <property type="component" value="Unassembled WGS sequence"/>
</dbReference>
<dbReference type="RefSeq" id="WP_116693774.1">
    <property type="nucleotide sequence ID" value="NZ_QEHR01000003.1"/>
</dbReference>
<accession>A0A2U0I3R4</accession>
<keyword evidence="2" id="KW-1133">Transmembrane helix</keyword>
<evidence type="ECO:0000256" key="1">
    <source>
        <dbReference type="ARBA" id="ARBA00006464"/>
    </source>
</evidence>
<keyword evidence="4" id="KW-0808">Transferase</keyword>
<feature type="domain" description="Bacterial sugar transferase" evidence="3">
    <location>
        <begin position="9"/>
        <end position="197"/>
    </location>
</feature>
<dbReference type="OrthoDB" id="9808602at2"/>
<dbReference type="GO" id="GO:0016780">
    <property type="term" value="F:phosphotransferase activity, for other substituted phosphate groups"/>
    <property type="evidence" value="ECO:0007669"/>
    <property type="project" value="TreeGrafter"/>
</dbReference>
<proteinExistence type="inferred from homology"/>
<evidence type="ECO:0000259" key="3">
    <source>
        <dbReference type="Pfam" id="PF02397"/>
    </source>
</evidence>
<dbReference type="EMBL" id="QEHR01000003">
    <property type="protein sequence ID" value="PVW15752.1"/>
    <property type="molecule type" value="Genomic_DNA"/>
</dbReference>
<keyword evidence="2" id="KW-0472">Membrane</keyword>
<evidence type="ECO:0000313" key="5">
    <source>
        <dbReference type="Proteomes" id="UP000245962"/>
    </source>
</evidence>
<keyword evidence="5" id="KW-1185">Reference proteome</keyword>
<dbReference type="PANTHER" id="PTHR30576:SF0">
    <property type="entry name" value="UNDECAPRENYL-PHOSPHATE N-ACETYLGALACTOSAMINYL 1-PHOSPHATE TRANSFERASE-RELATED"/>
    <property type="match status" value="1"/>
</dbReference>
<gene>
    <name evidence="4" type="ORF">DDV96_05650</name>
</gene>
<organism evidence="4 5">
    <name type="scientific">Marixanthomonas spongiae</name>
    <dbReference type="NCBI Taxonomy" id="2174845"/>
    <lineage>
        <taxon>Bacteria</taxon>
        <taxon>Pseudomonadati</taxon>
        <taxon>Bacteroidota</taxon>
        <taxon>Flavobacteriia</taxon>
        <taxon>Flavobacteriales</taxon>
        <taxon>Flavobacteriaceae</taxon>
        <taxon>Marixanthomonas</taxon>
    </lineage>
</organism>
<comment type="caution">
    <text evidence="4">The sequence shown here is derived from an EMBL/GenBank/DDBJ whole genome shotgun (WGS) entry which is preliminary data.</text>
</comment>
<reference evidence="4 5" key="1">
    <citation type="submission" date="2018-04" db="EMBL/GenBank/DDBJ databases">
        <title>Marixanthomonas spongiae HN-E44 sp. nov., isolated from a marine sponge.</title>
        <authorList>
            <person name="Luo L."/>
            <person name="Zhuang L."/>
        </authorList>
    </citation>
    <scope>NUCLEOTIDE SEQUENCE [LARGE SCALE GENOMIC DNA]</scope>
    <source>
        <strain evidence="4 5">HN-E44</strain>
    </source>
</reference>
<comment type="similarity">
    <text evidence="1">Belongs to the bacterial sugar transferase family.</text>
</comment>